<feature type="coiled-coil region" evidence="13">
    <location>
        <begin position="93"/>
        <end position="127"/>
    </location>
</feature>
<comment type="similarity">
    <text evidence="2 12">Belongs to the SPC25 family.</text>
</comment>
<dbReference type="InterPro" id="IPR045143">
    <property type="entry name" value="Spc25"/>
</dbReference>
<evidence type="ECO:0000256" key="11">
    <source>
        <dbReference type="ARBA" id="ARBA00065771"/>
    </source>
</evidence>
<keyword evidence="4 12" id="KW-0158">Chromosome</keyword>
<evidence type="ECO:0000256" key="12">
    <source>
        <dbReference type="RuleBase" id="RU367150"/>
    </source>
</evidence>
<dbReference type="GO" id="GO:0005634">
    <property type="term" value="C:nucleus"/>
    <property type="evidence" value="ECO:0007669"/>
    <property type="project" value="UniProtKB-SubCell"/>
</dbReference>
<evidence type="ECO:0000256" key="9">
    <source>
        <dbReference type="ARBA" id="ARBA00023328"/>
    </source>
</evidence>
<sequence length="249" mass="28732">MSCLSSSKIQLIMMSVTDPNLSDRFTSAMEEIHNEHLKTYADIVDTTADLSHSHRQFVKSALDTCLKKCKDDEKLFETIQTFKRELGHKKMILKEKQLAISDTMAEVQEKEMQKEDIIQKIQKLKEEQIKRKDLIQFQNAANKDRLKNLQKARLVFQDHLGLEIRTILGKTQLVKGEKLQFVFRYIHPSDQDSAYVITMGIKENGSYQIVSSDPVVDCLPVLESRLQETNNLQAFLANVRKEFISLARS</sequence>
<comment type="caution">
    <text evidence="15">The sequence shown here is derived from an EMBL/GenBank/DDBJ whole genome shotgun (WGS) entry which is preliminary data.</text>
</comment>
<evidence type="ECO:0000313" key="15">
    <source>
        <dbReference type="EMBL" id="CAG5865568.1"/>
    </source>
</evidence>
<keyword evidence="9 12" id="KW-0137">Centromere</keyword>
<evidence type="ECO:0000256" key="7">
    <source>
        <dbReference type="ARBA" id="ARBA00023054"/>
    </source>
</evidence>
<dbReference type="AlphaFoldDB" id="A0A8S4AFN9"/>
<dbReference type="Gene3D" id="3.30.457.50">
    <property type="entry name" value="Chromosome segregation protein Spc25"/>
    <property type="match status" value="1"/>
</dbReference>
<dbReference type="PANTHER" id="PTHR14281">
    <property type="entry name" value="KINETOCHORE PROTEIN SPC25-RELATED"/>
    <property type="match status" value="1"/>
</dbReference>
<dbReference type="PANTHER" id="PTHR14281:SF0">
    <property type="entry name" value="KINETOCHORE PROTEIN SPC25"/>
    <property type="match status" value="1"/>
</dbReference>
<evidence type="ECO:0000259" key="14">
    <source>
        <dbReference type="Pfam" id="PF08234"/>
    </source>
</evidence>
<feature type="domain" description="Chromosome segregation protein Spc25 C-terminal" evidence="14">
    <location>
        <begin position="175"/>
        <end position="243"/>
    </location>
</feature>
<evidence type="ECO:0000256" key="10">
    <source>
        <dbReference type="ARBA" id="ARBA00045419"/>
    </source>
</evidence>
<evidence type="ECO:0000313" key="16">
    <source>
        <dbReference type="Proteomes" id="UP000677803"/>
    </source>
</evidence>
<dbReference type="GO" id="GO:0007059">
    <property type="term" value="P:chromosome segregation"/>
    <property type="evidence" value="ECO:0007669"/>
    <property type="project" value="InterPro"/>
</dbReference>
<dbReference type="EMBL" id="CAJRST010001113">
    <property type="protein sequence ID" value="CAG5865568.1"/>
    <property type="molecule type" value="Genomic_DNA"/>
</dbReference>
<dbReference type="Pfam" id="PF08234">
    <property type="entry name" value="Spindle_Spc25"/>
    <property type="match status" value="1"/>
</dbReference>
<keyword evidence="8 12" id="KW-0131">Cell cycle</keyword>
<accession>A0A8S4AFN9</accession>
<keyword evidence="12" id="KW-0539">Nucleus</keyword>
<proteinExistence type="inferred from homology"/>
<protein>
    <recommendedName>
        <fullName evidence="3 12">Kinetochore protein SPC25</fullName>
    </recommendedName>
</protein>
<dbReference type="Proteomes" id="UP000677803">
    <property type="component" value="Unassembled WGS sequence"/>
</dbReference>
<gene>
    <name evidence="15" type="ORF">MMEN_LOCUS2227</name>
</gene>
<comment type="subunit">
    <text evidence="11">Component of the NDC80 complex, which is composed of ndc80, cdca1, spbc24 and spbc25. The NDC80 complex interacts with mis12 and zwint.</text>
</comment>
<keyword evidence="12" id="KW-0995">Kinetochore</keyword>
<evidence type="ECO:0000256" key="4">
    <source>
        <dbReference type="ARBA" id="ARBA00022454"/>
    </source>
</evidence>
<evidence type="ECO:0000256" key="1">
    <source>
        <dbReference type="ARBA" id="ARBA00004584"/>
    </source>
</evidence>
<organism evidence="15 16">
    <name type="scientific">Menidia menidia</name>
    <name type="common">Atlantic silverside</name>
    <dbReference type="NCBI Taxonomy" id="238744"/>
    <lineage>
        <taxon>Eukaryota</taxon>
        <taxon>Metazoa</taxon>
        <taxon>Chordata</taxon>
        <taxon>Craniata</taxon>
        <taxon>Vertebrata</taxon>
        <taxon>Euteleostomi</taxon>
        <taxon>Actinopterygii</taxon>
        <taxon>Neopterygii</taxon>
        <taxon>Teleostei</taxon>
        <taxon>Neoteleostei</taxon>
        <taxon>Acanthomorphata</taxon>
        <taxon>Ovalentaria</taxon>
        <taxon>Atherinomorphae</taxon>
        <taxon>Atheriniformes</taxon>
        <taxon>Atherinopsidae</taxon>
        <taxon>Menidiinae</taxon>
        <taxon>Menidia</taxon>
    </lineage>
</organism>
<evidence type="ECO:0000256" key="3">
    <source>
        <dbReference type="ARBA" id="ARBA00013692"/>
    </source>
</evidence>
<dbReference type="InterPro" id="IPR013255">
    <property type="entry name" value="Spc25_C"/>
</dbReference>
<keyword evidence="6 12" id="KW-0498">Mitosis</keyword>
<dbReference type="GO" id="GO:0051301">
    <property type="term" value="P:cell division"/>
    <property type="evidence" value="ECO:0007669"/>
    <property type="project" value="UniProtKB-UniRule"/>
</dbReference>
<dbReference type="GO" id="GO:0031262">
    <property type="term" value="C:Ndc80 complex"/>
    <property type="evidence" value="ECO:0007669"/>
    <property type="project" value="InterPro"/>
</dbReference>
<evidence type="ECO:0000256" key="6">
    <source>
        <dbReference type="ARBA" id="ARBA00022776"/>
    </source>
</evidence>
<keyword evidence="16" id="KW-1185">Reference proteome</keyword>
<name>A0A8S4AFN9_9TELE</name>
<keyword evidence="5 12" id="KW-0132">Cell division</keyword>
<keyword evidence="7 13" id="KW-0175">Coiled coil</keyword>
<dbReference type="FunFam" id="3.30.457.50:FF:000001">
    <property type="entry name" value="Probable kinetochore protein spc25"/>
    <property type="match status" value="1"/>
</dbReference>
<reference evidence="15" key="1">
    <citation type="submission" date="2021-05" db="EMBL/GenBank/DDBJ databases">
        <authorList>
            <person name="Tigano A."/>
        </authorList>
    </citation>
    <scope>NUCLEOTIDE SEQUENCE</scope>
</reference>
<evidence type="ECO:0000256" key="8">
    <source>
        <dbReference type="ARBA" id="ARBA00023306"/>
    </source>
</evidence>
<comment type="subcellular location">
    <subcellularLocation>
        <location evidence="1">Chromosome</location>
        <location evidence="1">Centromere</location>
    </subcellularLocation>
    <subcellularLocation>
        <location evidence="12">Nucleus</location>
    </subcellularLocation>
    <subcellularLocation>
        <location evidence="12">Chromosome</location>
        <location evidence="12">Centromere</location>
        <location evidence="12">Kinetochore</location>
    </subcellularLocation>
</comment>
<dbReference type="CDD" id="cd23784">
    <property type="entry name" value="RWD_Spc25"/>
    <property type="match status" value="1"/>
</dbReference>
<evidence type="ECO:0000256" key="5">
    <source>
        <dbReference type="ARBA" id="ARBA00022618"/>
    </source>
</evidence>
<evidence type="ECO:0000256" key="2">
    <source>
        <dbReference type="ARBA" id="ARBA00006379"/>
    </source>
</evidence>
<comment type="function">
    <text evidence="10">Acts as a component of the essential kinetochore-associated NDC80 complex, which is required for chromosome segregation and spindle checkpoint activity. Required for kinetochore integrity and the organization of stable microtubule binding sites in the outer plate of the kinetochore. The NDC80 complex synergistically enhances the affinity of the SKA1 complex for microtubules and may allow the NDC80 complex to track depolymerizing microtubules.</text>
</comment>
<dbReference type="OrthoDB" id="6353017at2759"/>
<evidence type="ECO:0000256" key="13">
    <source>
        <dbReference type="SAM" id="Coils"/>
    </source>
</evidence>